<dbReference type="EC" id="2.1.1.171" evidence="3 9"/>
<dbReference type="Proteomes" id="UP001157353">
    <property type="component" value="Unassembled WGS sequence"/>
</dbReference>
<dbReference type="InterPro" id="IPR004398">
    <property type="entry name" value="RNA_MeTrfase_RsmD"/>
</dbReference>
<evidence type="ECO:0000256" key="1">
    <source>
        <dbReference type="ARBA" id="ARBA00002649"/>
    </source>
</evidence>
<evidence type="ECO:0000256" key="9">
    <source>
        <dbReference type="PIRNR" id="PIRNR004553"/>
    </source>
</evidence>
<dbReference type="PIRSF" id="PIRSF004553">
    <property type="entry name" value="CHP00095"/>
    <property type="match status" value="1"/>
</dbReference>
<accession>A0ABQ6E4F6</accession>
<comment type="caution">
    <text evidence="10">The sequence shown here is derived from an EMBL/GenBank/DDBJ whole genome shotgun (WGS) entry which is preliminary data.</text>
</comment>
<keyword evidence="5 9" id="KW-0489">Methyltransferase</keyword>
<comment type="function">
    <text evidence="1 9">Specifically methylates the guanine in position 966 of 16S rRNA in the assembled 30S particle.</text>
</comment>
<evidence type="ECO:0000256" key="8">
    <source>
        <dbReference type="ARBA" id="ARBA00048326"/>
    </source>
</evidence>
<keyword evidence="11" id="KW-1185">Reference proteome</keyword>
<evidence type="ECO:0000256" key="4">
    <source>
        <dbReference type="ARBA" id="ARBA00013682"/>
    </source>
</evidence>
<reference evidence="11" key="1">
    <citation type="journal article" date="2019" name="Int. J. Syst. Evol. Microbiol.">
        <title>The Global Catalogue of Microorganisms (GCM) 10K type strain sequencing project: providing services to taxonomists for standard genome sequencing and annotation.</title>
        <authorList>
            <consortium name="The Broad Institute Genomics Platform"/>
            <consortium name="The Broad Institute Genome Sequencing Center for Infectious Disease"/>
            <person name="Wu L."/>
            <person name="Ma J."/>
        </authorList>
    </citation>
    <scope>NUCLEOTIDE SEQUENCE [LARGE SCALE GENOMIC DNA]</scope>
    <source>
        <strain evidence="11">NBRC 103166</strain>
    </source>
</reference>
<dbReference type="NCBIfam" id="TIGR00095">
    <property type="entry name" value="16S rRNA (guanine(966)-N(2))-methyltransferase RsmD"/>
    <property type="match status" value="1"/>
</dbReference>
<keyword evidence="7 9" id="KW-0949">S-adenosyl-L-methionine</keyword>
<dbReference type="PROSITE" id="PS00092">
    <property type="entry name" value="N6_MTASE"/>
    <property type="match status" value="1"/>
</dbReference>
<organism evidence="10 11">
    <name type="scientific">Psychromonas marina</name>
    <dbReference type="NCBI Taxonomy" id="88364"/>
    <lineage>
        <taxon>Bacteria</taxon>
        <taxon>Pseudomonadati</taxon>
        <taxon>Pseudomonadota</taxon>
        <taxon>Gammaproteobacteria</taxon>
        <taxon>Alteromonadales</taxon>
        <taxon>Psychromonadaceae</taxon>
        <taxon>Psychromonas</taxon>
    </lineage>
</organism>
<dbReference type="GO" id="GO:0008168">
    <property type="term" value="F:methyltransferase activity"/>
    <property type="evidence" value="ECO:0007669"/>
    <property type="project" value="UniProtKB-KW"/>
</dbReference>
<comment type="catalytic activity">
    <reaction evidence="8 9">
        <text>guanosine(966) in 16S rRNA + S-adenosyl-L-methionine = N(2)-methylguanosine(966) in 16S rRNA + S-adenosyl-L-homocysteine + H(+)</text>
        <dbReference type="Rhea" id="RHEA:23548"/>
        <dbReference type="Rhea" id="RHEA-COMP:10211"/>
        <dbReference type="Rhea" id="RHEA-COMP:10212"/>
        <dbReference type="ChEBI" id="CHEBI:15378"/>
        <dbReference type="ChEBI" id="CHEBI:57856"/>
        <dbReference type="ChEBI" id="CHEBI:59789"/>
        <dbReference type="ChEBI" id="CHEBI:74269"/>
        <dbReference type="ChEBI" id="CHEBI:74481"/>
        <dbReference type="EC" id="2.1.1.171"/>
    </reaction>
</comment>
<evidence type="ECO:0000256" key="3">
    <source>
        <dbReference type="ARBA" id="ARBA00012141"/>
    </source>
</evidence>
<comment type="similarity">
    <text evidence="2 9">Belongs to the methyltransferase superfamily. RsmD family.</text>
</comment>
<dbReference type="InterPro" id="IPR002052">
    <property type="entry name" value="DNA_methylase_N6_adenine_CS"/>
</dbReference>
<dbReference type="EMBL" id="BSPQ01000019">
    <property type="protein sequence ID" value="GLS92282.1"/>
    <property type="molecule type" value="Genomic_DNA"/>
</dbReference>
<name>A0ABQ6E4F6_9GAMM</name>
<dbReference type="InterPro" id="IPR029063">
    <property type="entry name" value="SAM-dependent_MTases_sf"/>
</dbReference>
<evidence type="ECO:0000256" key="6">
    <source>
        <dbReference type="ARBA" id="ARBA00022679"/>
    </source>
</evidence>
<protein>
    <recommendedName>
        <fullName evidence="4 9">Ribosomal RNA small subunit methyltransferase D</fullName>
        <ecNumber evidence="3 9">2.1.1.171</ecNumber>
    </recommendedName>
</protein>
<dbReference type="Gene3D" id="3.40.50.150">
    <property type="entry name" value="Vaccinia Virus protein VP39"/>
    <property type="match status" value="1"/>
</dbReference>
<dbReference type="GO" id="GO:0032259">
    <property type="term" value="P:methylation"/>
    <property type="evidence" value="ECO:0007669"/>
    <property type="project" value="UniProtKB-KW"/>
</dbReference>
<keyword evidence="9" id="KW-0698">rRNA processing</keyword>
<dbReference type="RefSeq" id="WP_284205378.1">
    <property type="nucleotide sequence ID" value="NZ_BSPQ01000019.1"/>
</dbReference>
<proteinExistence type="inferred from homology"/>
<keyword evidence="6 9" id="KW-0808">Transferase</keyword>
<dbReference type="SUPFAM" id="SSF53335">
    <property type="entry name" value="S-adenosyl-L-methionine-dependent methyltransferases"/>
    <property type="match status" value="1"/>
</dbReference>
<dbReference type="PANTHER" id="PTHR43542:SF1">
    <property type="entry name" value="METHYLTRANSFERASE"/>
    <property type="match status" value="1"/>
</dbReference>
<evidence type="ECO:0000256" key="2">
    <source>
        <dbReference type="ARBA" id="ARBA00005269"/>
    </source>
</evidence>
<sequence>MSRNQHTKSNEKSRKSIKGGFIRLISGKWRGKKLPVKDIEGLRPTTDRTKETLFNWLMHDINDASCLDCFSGSGSLAFEALSRFAQKVTLLEMDKTVVKQLRENITALNADNASIIEGDSLRYLSQVATEQFNIVFIDPPFNKGLVQPCCDALQANSYLAPDALIYIECEVELKDLNLPTSWQLLKQKSTGQVTYQLYRQG</sequence>
<evidence type="ECO:0000313" key="10">
    <source>
        <dbReference type="EMBL" id="GLS92282.1"/>
    </source>
</evidence>
<evidence type="ECO:0000256" key="7">
    <source>
        <dbReference type="ARBA" id="ARBA00022691"/>
    </source>
</evidence>
<dbReference type="PANTHER" id="PTHR43542">
    <property type="entry name" value="METHYLTRANSFERASE"/>
    <property type="match status" value="1"/>
</dbReference>
<dbReference type="CDD" id="cd02440">
    <property type="entry name" value="AdoMet_MTases"/>
    <property type="match status" value="1"/>
</dbReference>
<dbReference type="Pfam" id="PF03602">
    <property type="entry name" value="Cons_hypoth95"/>
    <property type="match status" value="1"/>
</dbReference>
<evidence type="ECO:0000313" key="11">
    <source>
        <dbReference type="Proteomes" id="UP001157353"/>
    </source>
</evidence>
<evidence type="ECO:0000256" key="5">
    <source>
        <dbReference type="ARBA" id="ARBA00022603"/>
    </source>
</evidence>
<gene>
    <name evidence="10" type="ORF">GCM10007916_33520</name>
</gene>